<dbReference type="PROSITE" id="PS51257">
    <property type="entry name" value="PROKAR_LIPOPROTEIN"/>
    <property type="match status" value="1"/>
</dbReference>
<evidence type="ECO:0000256" key="1">
    <source>
        <dbReference type="SAM" id="MobiDB-lite"/>
    </source>
</evidence>
<gene>
    <name evidence="3" type="ORF">EDD31_1010</name>
</gene>
<dbReference type="EMBL" id="RKHK01000001">
    <property type="protein sequence ID" value="ROR72652.1"/>
    <property type="molecule type" value="Genomic_DNA"/>
</dbReference>
<reference evidence="3 4" key="1">
    <citation type="submission" date="2018-11" db="EMBL/GenBank/DDBJ databases">
        <title>Sequencing the genomes of 1000 actinobacteria strains.</title>
        <authorList>
            <person name="Klenk H.-P."/>
        </authorList>
    </citation>
    <scope>NUCLEOTIDE SEQUENCE [LARGE SCALE GENOMIC DNA]</scope>
    <source>
        <strain evidence="3 4">DSM 11294</strain>
    </source>
</reference>
<dbReference type="AlphaFoldDB" id="A0A3N2BBT7"/>
<evidence type="ECO:0000256" key="2">
    <source>
        <dbReference type="SAM" id="SignalP"/>
    </source>
</evidence>
<sequence length="137" mass="14368">MRTLPRLCLVAAVSLVLASGCTESADPEPSTPSREPAETAENGPEEAGDMPDGAIRLRANTPTPYAEGRLVASNIWDDSIMLEFQVSGSVESADLTVGGRATLGEHTFELIEVWEDPDADEAGDGGLESDAVVLPVD</sequence>
<organism evidence="3 4">
    <name type="scientific">Bogoriella caseilytica</name>
    <dbReference type="NCBI Taxonomy" id="56055"/>
    <lineage>
        <taxon>Bacteria</taxon>
        <taxon>Bacillati</taxon>
        <taxon>Actinomycetota</taxon>
        <taxon>Actinomycetes</taxon>
        <taxon>Micrococcales</taxon>
        <taxon>Bogoriellaceae</taxon>
        <taxon>Bogoriella</taxon>
    </lineage>
</organism>
<keyword evidence="4" id="KW-1185">Reference proteome</keyword>
<feature type="signal peptide" evidence="2">
    <location>
        <begin position="1"/>
        <end position="24"/>
    </location>
</feature>
<name>A0A3N2BBT7_9MICO</name>
<keyword evidence="2" id="KW-0732">Signal</keyword>
<dbReference type="RefSeq" id="WP_148058863.1">
    <property type="nucleotide sequence ID" value="NZ_RKHK01000001.1"/>
</dbReference>
<evidence type="ECO:0000313" key="3">
    <source>
        <dbReference type="EMBL" id="ROR72652.1"/>
    </source>
</evidence>
<evidence type="ECO:0000313" key="4">
    <source>
        <dbReference type="Proteomes" id="UP000280668"/>
    </source>
</evidence>
<comment type="caution">
    <text evidence="3">The sequence shown here is derived from an EMBL/GenBank/DDBJ whole genome shotgun (WGS) entry which is preliminary data.</text>
</comment>
<dbReference type="Proteomes" id="UP000280668">
    <property type="component" value="Unassembled WGS sequence"/>
</dbReference>
<proteinExistence type="predicted"/>
<feature type="region of interest" description="Disordered" evidence="1">
    <location>
        <begin position="118"/>
        <end position="137"/>
    </location>
</feature>
<evidence type="ECO:0008006" key="5">
    <source>
        <dbReference type="Google" id="ProtNLM"/>
    </source>
</evidence>
<feature type="region of interest" description="Disordered" evidence="1">
    <location>
        <begin position="21"/>
        <end position="61"/>
    </location>
</feature>
<accession>A0A3N2BBT7</accession>
<feature type="chain" id="PRO_5039698724" description="Bacterial spore germination immunoglobulin-like domain-containing protein" evidence="2">
    <location>
        <begin position="25"/>
        <end position="137"/>
    </location>
</feature>
<protein>
    <recommendedName>
        <fullName evidence="5">Bacterial spore germination immunoglobulin-like domain-containing protein</fullName>
    </recommendedName>
</protein>